<dbReference type="AlphaFoldDB" id="A0A1E8E0L7"/>
<reference evidence="2 3" key="1">
    <citation type="submission" date="2016-10" db="EMBL/GenBank/DDBJ databases">
        <title>Genome of airborne Acinetobacter sp. 5-2Ac02 in the hospital environment: Species near to Acinetobacter towneri.</title>
        <authorList>
            <person name="Barbosa B."/>
            <person name="Fernandez-Garcia L."/>
            <person name="Gato E."/>
            <person name="Leao R."/>
            <person name="Albano R."/>
            <person name="Fernandez B."/>
            <person name="Fernandez-Cuenca F."/>
            <person name="Marques E."/>
            <person name="Tomas M."/>
        </authorList>
    </citation>
    <scope>NUCLEOTIDE SEQUENCE [LARGE SCALE GENOMIC DNA]</scope>
    <source>
        <strain evidence="2 3">5-2Ac02</strain>
    </source>
</reference>
<accession>A0A1E8E0L7</accession>
<sequence>MKFVLQTLSLAMVAATSSLSFAAENTAGMSFSGTAALTSDYRYRGLTQTFNDPAVQAGFLLNHDSGVYAGVWGSNVDFGGTAHLELDPYIGYTTSLDYFASKPVLDVGLWYYAYPSESDLNWLEVYAKLGFSDVLFKDANLLTAINYSNDFLGGDTDAWYFNATYTAPIGSTGFSGVAGLGYTQADDFDFGDNSDSYVDWKVGVSYNFASVEGLSAELAAVGTDIDTGGLDTTSDPVENWSHVRKRGVETGAVFTLTKAF</sequence>
<comment type="caution">
    <text evidence="2">The sequence shown here is derived from an EMBL/GenBank/DDBJ whole genome shotgun (WGS) entry which is preliminary data.</text>
</comment>
<evidence type="ECO:0000313" key="3">
    <source>
        <dbReference type="Proteomes" id="UP000186931"/>
    </source>
</evidence>
<feature type="chain" id="PRO_5009213417" description="Porin" evidence="1">
    <location>
        <begin position="23"/>
        <end position="260"/>
    </location>
</feature>
<protein>
    <recommendedName>
        <fullName evidence="4">Porin</fullName>
    </recommendedName>
</protein>
<evidence type="ECO:0000313" key="2">
    <source>
        <dbReference type="EMBL" id="OFE43201.1"/>
    </source>
</evidence>
<dbReference type="Proteomes" id="UP000186931">
    <property type="component" value="Unassembled WGS sequence"/>
</dbReference>
<dbReference type="RefSeq" id="WP_070154747.1">
    <property type="nucleotide sequence ID" value="NZ_MKQS01000015.1"/>
</dbReference>
<gene>
    <name evidence="2" type="ORF">BJN41_09125</name>
</gene>
<dbReference type="Pfam" id="PF09694">
    <property type="entry name" value="Gcw_chp"/>
    <property type="match status" value="1"/>
</dbReference>
<name>A0A1E8E0L7_9GAMM</name>
<dbReference type="EMBL" id="MKQS01000015">
    <property type="protein sequence ID" value="OFE43201.1"/>
    <property type="molecule type" value="Genomic_DNA"/>
</dbReference>
<evidence type="ECO:0000256" key="1">
    <source>
        <dbReference type="SAM" id="SignalP"/>
    </source>
</evidence>
<feature type="signal peptide" evidence="1">
    <location>
        <begin position="1"/>
        <end position="22"/>
    </location>
</feature>
<keyword evidence="1" id="KW-0732">Signal</keyword>
<dbReference type="InterPro" id="IPR010239">
    <property type="entry name" value="CHP02001"/>
</dbReference>
<dbReference type="NCBIfam" id="TIGR02001">
    <property type="entry name" value="gcw_chp"/>
    <property type="match status" value="1"/>
</dbReference>
<dbReference type="STRING" id="202956.BJN41_09125"/>
<organism evidence="2 3">
    <name type="scientific">Acinetobacter towneri</name>
    <dbReference type="NCBI Taxonomy" id="202956"/>
    <lineage>
        <taxon>Bacteria</taxon>
        <taxon>Pseudomonadati</taxon>
        <taxon>Pseudomonadota</taxon>
        <taxon>Gammaproteobacteria</taxon>
        <taxon>Moraxellales</taxon>
        <taxon>Moraxellaceae</taxon>
        <taxon>Acinetobacter</taxon>
    </lineage>
</organism>
<proteinExistence type="predicted"/>
<evidence type="ECO:0008006" key="4">
    <source>
        <dbReference type="Google" id="ProtNLM"/>
    </source>
</evidence>